<evidence type="ECO:0000313" key="3">
    <source>
        <dbReference type="Proteomes" id="UP000264880"/>
    </source>
</evidence>
<keyword evidence="3" id="KW-1185">Reference proteome</keyword>
<reference evidence="2 3" key="1">
    <citation type="submission" date="2017-02" db="EMBL/GenBank/DDBJ databases">
        <title>Complete genome sequence of Brachyspira hampsonii genomovar I strain NSH-16 (ATCC BAA-2463).</title>
        <authorList>
            <person name="Mirajkar N.S."/>
            <person name="Gebhart C.J."/>
        </authorList>
    </citation>
    <scope>NUCLEOTIDE SEQUENCE [LARGE SCALE GENOMIC DNA]</scope>
    <source>
        <strain evidence="2 3">NSH-16</strain>
    </source>
</reference>
<sequence>MKNILYLLIIISFLCSCTNPFDSRKKYYYNNANKKQNYPDIDMPSYNANDMTDPFNSKEDWNRIDYKFNGNELYNYFMKISFEVTTVPVYSFFLPNDGREWEKNSASDYDEYTFDASDDGNTTESPILPNPLPINPMTVYRYGKNPLVSSDGFYNSSERIKRFFFIRLVGTAVIKLDNYLIAIDTYSKYIFAYAKITKYENVFGQLLPTEFKAIEHYHLGYKFYEYDPIGFIDANKNIILYKVYEDDMTANSSEYVPRYTGIGGKAAEQTDKTTTGHSPYAREAAEQ</sequence>
<evidence type="ECO:0008006" key="4">
    <source>
        <dbReference type="Google" id="ProtNLM"/>
    </source>
</evidence>
<dbReference type="Proteomes" id="UP000264880">
    <property type="component" value="Chromosome"/>
</dbReference>
<organism evidence="2 3">
    <name type="scientific">Brachyspira hampsonii</name>
    <dbReference type="NCBI Taxonomy" id="1287055"/>
    <lineage>
        <taxon>Bacteria</taxon>
        <taxon>Pseudomonadati</taxon>
        <taxon>Spirochaetota</taxon>
        <taxon>Spirochaetia</taxon>
        <taxon>Brachyspirales</taxon>
        <taxon>Brachyspiraceae</taxon>
        <taxon>Brachyspira</taxon>
    </lineage>
</organism>
<dbReference type="KEGG" id="bhp:BHAMNSH16_07625"/>
<protein>
    <recommendedName>
        <fullName evidence="4">Lipoprotein</fullName>
    </recommendedName>
</protein>
<evidence type="ECO:0000256" key="1">
    <source>
        <dbReference type="SAM" id="MobiDB-lite"/>
    </source>
</evidence>
<evidence type="ECO:0000313" key="2">
    <source>
        <dbReference type="EMBL" id="ASJ21515.1"/>
    </source>
</evidence>
<name>A0AAC9TR11_9SPIR</name>
<accession>A0AAC9TR11</accession>
<feature type="region of interest" description="Disordered" evidence="1">
    <location>
        <begin position="266"/>
        <end position="287"/>
    </location>
</feature>
<gene>
    <name evidence="2" type="ORF">BHAMNSH16_07625</name>
</gene>
<dbReference type="PROSITE" id="PS51257">
    <property type="entry name" value="PROKAR_LIPOPROTEIN"/>
    <property type="match status" value="1"/>
</dbReference>
<dbReference type="RefSeq" id="WP_069731799.1">
    <property type="nucleotide sequence ID" value="NZ_CP019914.1"/>
</dbReference>
<proteinExistence type="predicted"/>
<dbReference type="AlphaFoldDB" id="A0AAC9TR11"/>
<dbReference type="EMBL" id="CP019914">
    <property type="protein sequence ID" value="ASJ21515.1"/>
    <property type="molecule type" value="Genomic_DNA"/>
</dbReference>